<feature type="domain" description="C2 NT-type" evidence="2">
    <location>
        <begin position="8"/>
        <end position="157"/>
    </location>
</feature>
<dbReference type="Proteomes" id="UP001152622">
    <property type="component" value="Chromosome 18"/>
</dbReference>
<feature type="region of interest" description="Disordered" evidence="1">
    <location>
        <begin position="370"/>
        <end position="389"/>
    </location>
</feature>
<evidence type="ECO:0000313" key="3">
    <source>
        <dbReference type="EMBL" id="KAJ8337653.1"/>
    </source>
</evidence>
<feature type="region of interest" description="Disordered" evidence="1">
    <location>
        <begin position="655"/>
        <end position="677"/>
    </location>
</feature>
<feature type="compositionally biased region" description="Polar residues" evidence="1">
    <location>
        <begin position="464"/>
        <end position="477"/>
    </location>
</feature>
<dbReference type="AlphaFoldDB" id="A0A9Q1EF56"/>
<dbReference type="EMBL" id="JAINUF010000018">
    <property type="protein sequence ID" value="KAJ8337653.1"/>
    <property type="molecule type" value="Genomic_DNA"/>
</dbReference>
<gene>
    <name evidence="3" type="ORF">SKAU_G00366190</name>
</gene>
<dbReference type="InterPro" id="IPR019448">
    <property type="entry name" value="NT-C2"/>
</dbReference>
<evidence type="ECO:0000259" key="2">
    <source>
        <dbReference type="PROSITE" id="PS51840"/>
    </source>
</evidence>
<dbReference type="Pfam" id="PF10358">
    <property type="entry name" value="NT-C2"/>
    <property type="match status" value="1"/>
</dbReference>
<reference evidence="3" key="1">
    <citation type="journal article" date="2023" name="Science">
        <title>Genome structures resolve the early diversification of teleost fishes.</title>
        <authorList>
            <person name="Parey E."/>
            <person name="Louis A."/>
            <person name="Montfort J."/>
            <person name="Bouchez O."/>
            <person name="Roques C."/>
            <person name="Iampietro C."/>
            <person name="Lluch J."/>
            <person name="Castinel A."/>
            <person name="Donnadieu C."/>
            <person name="Desvignes T."/>
            <person name="Floi Bucao C."/>
            <person name="Jouanno E."/>
            <person name="Wen M."/>
            <person name="Mejri S."/>
            <person name="Dirks R."/>
            <person name="Jansen H."/>
            <person name="Henkel C."/>
            <person name="Chen W.J."/>
            <person name="Zahm M."/>
            <person name="Cabau C."/>
            <person name="Klopp C."/>
            <person name="Thompson A.W."/>
            <person name="Robinson-Rechavi M."/>
            <person name="Braasch I."/>
            <person name="Lecointre G."/>
            <person name="Bobe J."/>
            <person name="Postlethwait J.H."/>
            <person name="Berthelot C."/>
            <person name="Roest Crollius H."/>
            <person name="Guiguen Y."/>
        </authorList>
    </citation>
    <scope>NUCLEOTIDE SEQUENCE</scope>
    <source>
        <strain evidence="3">WJC10195</strain>
    </source>
</reference>
<dbReference type="OrthoDB" id="5972258at2759"/>
<dbReference type="PROSITE" id="PS51840">
    <property type="entry name" value="C2_NT"/>
    <property type="match status" value="1"/>
</dbReference>
<feature type="compositionally biased region" description="Pro residues" evidence="1">
    <location>
        <begin position="438"/>
        <end position="456"/>
    </location>
</feature>
<feature type="region of interest" description="Disordered" evidence="1">
    <location>
        <begin position="411"/>
        <end position="575"/>
    </location>
</feature>
<name>A0A9Q1EF56_SYNKA</name>
<feature type="region of interest" description="Disordered" evidence="1">
    <location>
        <begin position="184"/>
        <end position="219"/>
    </location>
</feature>
<dbReference type="InterPro" id="IPR050540">
    <property type="entry name" value="F-actin_Monoox_Mical"/>
</dbReference>
<sequence>MTSVWKRLQRSGKKASKFNFTASYQELVVECTNKWQPDKLRVVWTRRNRRFCSKLQAWQPGIQNPYRGMVMWQVPENVDITVTLFKDPSADEFEDKDWTFVIENERKGQRKVLASGAVNMKKYATATPSQVDLILKLKPLSVKVVDATLKLSLSCIFLKEGKATDEDMQSLASLMSLKQSDIGNLEDFNDSDEEEDRRAISGSRLVSSPTAASVTRGSDITGTVSNRIVQSQLPVPFPSEPSAPPIPAARPDCGQQLARPSHYAYSVPAFTRAHPPALPKIFQPTGGSALLSLARRPPGAHGDPSLDAGPPAVGPMAPTFSLPKPISPSHPEPSSSPPSAHPLSGVSLSASYSAARSSVWWPQSISTARSVPSSLSPSASAPPLPLPPVFRQPKSPLAILSEPGSALTRPASLPLAPAADPSPAPVAVPVSATAPTSKPAPAPGPAPSPALAPPPAAAADSALHNDSQSEFQRQLSTLKEEDNPGSATESLQEAESPLYIGRPEDSHISSRRVGSISIANVNQRPAPATESPPLVKPVPTFEQRTNDRRQEPGPGFGFEAFSPTAGPKGASEPSGSVLHFLAEKRREISLDSTVRIPEVPQRPCTPRPFVFEPETLFSPAVESQVLEELPRWGTATADKEEICKGNELSKEAVSLAESPLLGPPGEKMKGEELKPGSGFEAMRVETVAMVRQAEMYSDILETAGEYVKRG</sequence>
<feature type="compositionally biased region" description="Pro residues" evidence="1">
    <location>
        <begin position="380"/>
        <end position="389"/>
    </location>
</feature>
<organism evidence="3 4">
    <name type="scientific">Synaphobranchus kaupii</name>
    <name type="common">Kaup's arrowtooth eel</name>
    <dbReference type="NCBI Taxonomy" id="118154"/>
    <lineage>
        <taxon>Eukaryota</taxon>
        <taxon>Metazoa</taxon>
        <taxon>Chordata</taxon>
        <taxon>Craniata</taxon>
        <taxon>Vertebrata</taxon>
        <taxon>Euteleostomi</taxon>
        <taxon>Actinopterygii</taxon>
        <taxon>Neopterygii</taxon>
        <taxon>Teleostei</taxon>
        <taxon>Anguilliformes</taxon>
        <taxon>Synaphobranchidae</taxon>
        <taxon>Synaphobranchus</taxon>
    </lineage>
</organism>
<protein>
    <recommendedName>
        <fullName evidence="2">C2 NT-type domain-containing protein</fullName>
    </recommendedName>
</protein>
<feature type="compositionally biased region" description="Polar residues" evidence="1">
    <location>
        <begin position="204"/>
        <end position="219"/>
    </location>
</feature>
<comment type="caution">
    <text evidence="3">The sequence shown here is derived from an EMBL/GenBank/DDBJ whole genome shotgun (WGS) entry which is preliminary data.</text>
</comment>
<feature type="compositionally biased region" description="Low complexity" evidence="1">
    <location>
        <begin position="427"/>
        <end position="437"/>
    </location>
</feature>
<dbReference type="PANTHER" id="PTHR23167">
    <property type="entry name" value="CALPONIN HOMOLOGY DOMAIN-CONTAINING PROTEIN DDB_G0272472-RELATED"/>
    <property type="match status" value="1"/>
</dbReference>
<evidence type="ECO:0000313" key="4">
    <source>
        <dbReference type="Proteomes" id="UP001152622"/>
    </source>
</evidence>
<dbReference type="PANTHER" id="PTHR23167:SF91">
    <property type="entry name" value="EH DOMAIN-BINDING PROTEIN 1-LIKE PROTEIN 1"/>
    <property type="match status" value="1"/>
</dbReference>
<accession>A0A9Q1EF56</accession>
<proteinExistence type="predicted"/>
<evidence type="ECO:0000256" key="1">
    <source>
        <dbReference type="SAM" id="MobiDB-lite"/>
    </source>
</evidence>
<feature type="compositionally biased region" description="Pro residues" evidence="1">
    <location>
        <begin position="325"/>
        <end position="340"/>
    </location>
</feature>
<feature type="region of interest" description="Disordered" evidence="1">
    <location>
        <begin position="290"/>
        <end position="344"/>
    </location>
</feature>
<feature type="compositionally biased region" description="Low complexity" evidence="1">
    <location>
        <begin position="370"/>
        <end position="379"/>
    </location>
</feature>
<keyword evidence="4" id="KW-1185">Reference proteome</keyword>